<keyword evidence="2" id="KW-1185">Reference proteome</keyword>
<gene>
    <name evidence="1" type="ORF">KQ910_16690</name>
</gene>
<dbReference type="EMBL" id="JAHOPB010000001">
    <property type="protein sequence ID" value="MBU8875414.1"/>
    <property type="molecule type" value="Genomic_DNA"/>
</dbReference>
<dbReference type="PANTHER" id="PTHR30528:SF0">
    <property type="entry name" value="CYTOPLASMIC PROTEIN"/>
    <property type="match status" value="1"/>
</dbReference>
<keyword evidence="1" id="KW-0238">DNA-binding</keyword>
<accession>A0ABS6ILD8</accession>
<name>A0ABS6ILD8_9HYPH</name>
<dbReference type="InterPro" id="IPR009351">
    <property type="entry name" value="AlkZ-like"/>
</dbReference>
<protein>
    <submittedName>
        <fullName evidence="1">Winged helix DNA-binding domain-containing protein</fullName>
    </submittedName>
</protein>
<evidence type="ECO:0000313" key="1">
    <source>
        <dbReference type="EMBL" id="MBU8875414.1"/>
    </source>
</evidence>
<sequence>MKRQRVSAAAARRIALAAQGFGIERPDGAANLGHVKRAVDRLGLLQIDSVNVLTRAHYLPLFSRLGNYDSAHLDRLAWGRKSRRGLFEFWAHEASLLPLASQPLLRWRMERAAAGISKGGLQTFAREKAAYIEEVRREVEDRGPLAASDLSTAGPKRGPWWGWNDGKLALEWLFFAGIVTTATRRGAFERVYDLTERVLPASIQALPTPSPEEAQRELLRLSARALGVATEFDLRDYYRLPVADTKARLAELVEAGELLPVEVEGWNRPAYLDPAARQPRRIEARALLAPFDPLVWERDRTERIFDFFYRIEIYTPVAKRKHGYYVLPFLLGDRLVGRVDLKADRANSKLLAPAAHLEAGVEARDVSVPMREELRLMADWLGLDELVLPRAGDLGRAWSRMSK</sequence>
<organism evidence="1 2">
    <name type="scientific">Reyranella humidisoli</name>
    <dbReference type="NCBI Taxonomy" id="2849149"/>
    <lineage>
        <taxon>Bacteria</taxon>
        <taxon>Pseudomonadati</taxon>
        <taxon>Pseudomonadota</taxon>
        <taxon>Alphaproteobacteria</taxon>
        <taxon>Hyphomicrobiales</taxon>
        <taxon>Reyranellaceae</taxon>
        <taxon>Reyranella</taxon>
    </lineage>
</organism>
<dbReference type="Pfam" id="PF06224">
    <property type="entry name" value="AlkZ-like"/>
    <property type="match status" value="1"/>
</dbReference>
<comment type="caution">
    <text evidence="1">The sequence shown here is derived from an EMBL/GenBank/DDBJ whole genome shotgun (WGS) entry which is preliminary data.</text>
</comment>
<dbReference type="PANTHER" id="PTHR30528">
    <property type="entry name" value="CYTOPLASMIC PROTEIN"/>
    <property type="match status" value="1"/>
</dbReference>
<reference evidence="1 2" key="1">
    <citation type="submission" date="2021-06" db="EMBL/GenBank/DDBJ databases">
        <authorList>
            <person name="Lee D.H."/>
        </authorList>
    </citation>
    <scope>NUCLEOTIDE SEQUENCE [LARGE SCALE GENOMIC DNA]</scope>
    <source>
        <strain evidence="1 2">MMS21-HV4-11</strain>
    </source>
</reference>
<dbReference type="Proteomes" id="UP000727907">
    <property type="component" value="Unassembled WGS sequence"/>
</dbReference>
<proteinExistence type="predicted"/>
<dbReference type="GO" id="GO:0003677">
    <property type="term" value="F:DNA binding"/>
    <property type="evidence" value="ECO:0007669"/>
    <property type="project" value="UniProtKB-KW"/>
</dbReference>
<evidence type="ECO:0000313" key="2">
    <source>
        <dbReference type="Proteomes" id="UP000727907"/>
    </source>
</evidence>